<keyword evidence="2" id="KW-0238">DNA-binding</keyword>
<dbReference type="GO" id="GO:0045892">
    <property type="term" value="P:negative regulation of DNA-templated transcription"/>
    <property type="evidence" value="ECO:0007669"/>
    <property type="project" value="TreeGrafter"/>
</dbReference>
<keyword evidence="3" id="KW-0804">Transcription</keyword>
<dbReference type="InterPro" id="IPR005471">
    <property type="entry name" value="Tscrpt_reg_IclR_N"/>
</dbReference>
<dbReference type="Proteomes" id="UP000616608">
    <property type="component" value="Unassembled WGS sequence"/>
</dbReference>
<evidence type="ECO:0000256" key="3">
    <source>
        <dbReference type="ARBA" id="ARBA00023163"/>
    </source>
</evidence>
<dbReference type="SUPFAM" id="SSF46785">
    <property type="entry name" value="Winged helix' DNA-binding domain"/>
    <property type="match status" value="1"/>
</dbReference>
<dbReference type="Pfam" id="PF01614">
    <property type="entry name" value="IclR_C"/>
    <property type="match status" value="1"/>
</dbReference>
<dbReference type="RefSeq" id="WP_188612979.1">
    <property type="nucleotide sequence ID" value="NZ_BMJT01000001.1"/>
</dbReference>
<comment type="caution">
    <text evidence="6">The sequence shown here is derived from an EMBL/GenBank/DDBJ whole genome shotgun (WGS) entry which is preliminary data.</text>
</comment>
<dbReference type="SMART" id="SM00346">
    <property type="entry name" value="HTH_ICLR"/>
    <property type="match status" value="1"/>
</dbReference>
<dbReference type="InterPro" id="IPR036388">
    <property type="entry name" value="WH-like_DNA-bd_sf"/>
</dbReference>
<dbReference type="InterPro" id="IPR036390">
    <property type="entry name" value="WH_DNA-bd_sf"/>
</dbReference>
<evidence type="ECO:0000256" key="2">
    <source>
        <dbReference type="ARBA" id="ARBA00023125"/>
    </source>
</evidence>
<keyword evidence="1" id="KW-0805">Transcription regulation</keyword>
<dbReference type="InterPro" id="IPR014757">
    <property type="entry name" value="Tscrpt_reg_IclR_C"/>
</dbReference>
<dbReference type="InterPro" id="IPR029016">
    <property type="entry name" value="GAF-like_dom_sf"/>
</dbReference>
<dbReference type="SUPFAM" id="SSF55781">
    <property type="entry name" value="GAF domain-like"/>
    <property type="match status" value="1"/>
</dbReference>
<protein>
    <submittedName>
        <fullName evidence="6">HTH-type transcriptional regulator KipR</fullName>
    </submittedName>
</protein>
<dbReference type="AlphaFoldDB" id="A0A917FWJ8"/>
<evidence type="ECO:0000256" key="1">
    <source>
        <dbReference type="ARBA" id="ARBA00023015"/>
    </source>
</evidence>
<dbReference type="PROSITE" id="PS51078">
    <property type="entry name" value="ICLR_ED"/>
    <property type="match status" value="1"/>
</dbReference>
<organism evidence="6 7">
    <name type="scientific">Lysinibacillus alkalisoli</name>
    <dbReference type="NCBI Taxonomy" id="1911548"/>
    <lineage>
        <taxon>Bacteria</taxon>
        <taxon>Bacillati</taxon>
        <taxon>Bacillota</taxon>
        <taxon>Bacilli</taxon>
        <taxon>Bacillales</taxon>
        <taxon>Bacillaceae</taxon>
        <taxon>Lysinibacillus</taxon>
    </lineage>
</organism>
<proteinExistence type="predicted"/>
<dbReference type="EMBL" id="BMJT01000001">
    <property type="protein sequence ID" value="GGG09814.1"/>
    <property type="molecule type" value="Genomic_DNA"/>
</dbReference>
<reference evidence="6" key="1">
    <citation type="journal article" date="2014" name="Int. J. Syst. Evol. Microbiol.">
        <title>Complete genome sequence of Corynebacterium casei LMG S-19264T (=DSM 44701T), isolated from a smear-ripened cheese.</title>
        <authorList>
            <consortium name="US DOE Joint Genome Institute (JGI-PGF)"/>
            <person name="Walter F."/>
            <person name="Albersmeier A."/>
            <person name="Kalinowski J."/>
            <person name="Ruckert C."/>
        </authorList>
    </citation>
    <scope>NUCLEOTIDE SEQUENCE</scope>
    <source>
        <strain evidence="6">CGMCC 1.15760</strain>
    </source>
</reference>
<dbReference type="Gene3D" id="3.30.450.40">
    <property type="match status" value="1"/>
</dbReference>
<feature type="domain" description="IclR-ED" evidence="5">
    <location>
        <begin position="73"/>
        <end position="255"/>
    </location>
</feature>
<dbReference type="GO" id="GO:0003677">
    <property type="term" value="F:DNA binding"/>
    <property type="evidence" value="ECO:0007669"/>
    <property type="project" value="UniProtKB-KW"/>
</dbReference>
<dbReference type="Gene3D" id="1.10.10.10">
    <property type="entry name" value="Winged helix-like DNA-binding domain superfamily/Winged helix DNA-binding domain"/>
    <property type="match status" value="1"/>
</dbReference>
<dbReference type="Pfam" id="PF09339">
    <property type="entry name" value="HTH_IclR"/>
    <property type="match status" value="1"/>
</dbReference>
<reference evidence="6" key="2">
    <citation type="submission" date="2020-09" db="EMBL/GenBank/DDBJ databases">
        <authorList>
            <person name="Sun Q."/>
            <person name="Zhou Y."/>
        </authorList>
    </citation>
    <scope>NUCLEOTIDE SEQUENCE</scope>
    <source>
        <strain evidence="6">CGMCC 1.15760</strain>
    </source>
</reference>
<evidence type="ECO:0000259" key="5">
    <source>
        <dbReference type="PROSITE" id="PS51078"/>
    </source>
</evidence>
<evidence type="ECO:0000313" key="7">
    <source>
        <dbReference type="Proteomes" id="UP000616608"/>
    </source>
</evidence>
<evidence type="ECO:0000313" key="6">
    <source>
        <dbReference type="EMBL" id="GGG09814.1"/>
    </source>
</evidence>
<dbReference type="PROSITE" id="PS51077">
    <property type="entry name" value="HTH_ICLR"/>
    <property type="match status" value="1"/>
</dbReference>
<dbReference type="PANTHER" id="PTHR30136:SF24">
    <property type="entry name" value="HTH-TYPE TRANSCRIPTIONAL REPRESSOR ALLR"/>
    <property type="match status" value="1"/>
</dbReference>
<feature type="domain" description="HTH iclR-type" evidence="4">
    <location>
        <begin position="2"/>
        <end position="72"/>
    </location>
</feature>
<keyword evidence="7" id="KW-1185">Reference proteome</keyword>
<dbReference type="PANTHER" id="PTHR30136">
    <property type="entry name" value="HELIX-TURN-HELIX TRANSCRIPTIONAL REGULATOR, ICLR FAMILY"/>
    <property type="match status" value="1"/>
</dbReference>
<name>A0A917FWJ8_9BACI</name>
<evidence type="ECO:0000259" key="4">
    <source>
        <dbReference type="PROSITE" id="PS51077"/>
    </source>
</evidence>
<dbReference type="GO" id="GO:0003700">
    <property type="term" value="F:DNA-binding transcription factor activity"/>
    <property type="evidence" value="ECO:0007669"/>
    <property type="project" value="TreeGrafter"/>
</dbReference>
<dbReference type="InterPro" id="IPR050707">
    <property type="entry name" value="HTH_MetabolicPath_Reg"/>
</dbReference>
<accession>A0A917FWJ8</accession>
<gene>
    <name evidence="6" type="primary">kipR</name>
    <name evidence="6" type="ORF">GCM10007425_00180</name>
</gene>
<sequence length="263" mass="29455">MSKTLEKGVYILSLFTYERPTWRLDEMAQATKIPKPTLLRFLKTFTDVGFLRRPNELVGNKMVPGDHYFLGPKLIELGAVSANSIEIRSMALPYMAALRDKFKLAVQLIYMDGLEGLYIEKVESQNPVLLYTKIGRRAPLYAGACSRIIFAFQDEEKVNAVLQQKRTKFASGTPQDEAQIKAQITNSKLTGYAYSVSELEEGTVALAVPIFNADNNVQYSISMAGIEATIPKDKVPILLQEMWQAAAKLSQDLGYSHPYPYGE</sequence>